<dbReference type="InterPro" id="IPR043198">
    <property type="entry name" value="Cyclin/Ssn8"/>
</dbReference>
<gene>
    <name evidence="4" type="ORF">PTTT1_LOCUS22807</name>
</gene>
<accession>A0A8J9X3H2</accession>
<dbReference type="EMBL" id="OU594960">
    <property type="protein sequence ID" value="CAG9283442.1"/>
    <property type="molecule type" value="Genomic_DNA"/>
</dbReference>
<dbReference type="PANTHER" id="PTHR10026">
    <property type="entry name" value="CYCLIN"/>
    <property type="match status" value="1"/>
</dbReference>
<dbReference type="Pfam" id="PF16899">
    <property type="entry name" value="Cyclin_C_2"/>
    <property type="match status" value="1"/>
</dbReference>
<protein>
    <recommendedName>
        <fullName evidence="3">Cyclin C-terminal domain-containing protein</fullName>
    </recommendedName>
</protein>
<feature type="region of interest" description="Disordered" evidence="2">
    <location>
        <begin position="390"/>
        <end position="436"/>
    </location>
</feature>
<evidence type="ECO:0000313" key="4">
    <source>
        <dbReference type="EMBL" id="CAG9283442.1"/>
    </source>
</evidence>
<evidence type="ECO:0000259" key="3">
    <source>
        <dbReference type="Pfam" id="PF16899"/>
    </source>
</evidence>
<dbReference type="Gene3D" id="1.10.472.10">
    <property type="entry name" value="Cyclin-like"/>
    <property type="match status" value="2"/>
</dbReference>
<evidence type="ECO:0000256" key="2">
    <source>
        <dbReference type="SAM" id="MobiDB-lite"/>
    </source>
</evidence>
<organism evidence="4">
    <name type="scientific">Phaeodactylum tricornutum</name>
    <name type="common">Diatom</name>
    <dbReference type="NCBI Taxonomy" id="2850"/>
    <lineage>
        <taxon>Eukaryota</taxon>
        <taxon>Sar</taxon>
        <taxon>Stramenopiles</taxon>
        <taxon>Ochrophyta</taxon>
        <taxon>Bacillariophyta</taxon>
        <taxon>Bacillariophyceae</taxon>
        <taxon>Bacillariophycidae</taxon>
        <taxon>Naviculales</taxon>
        <taxon>Phaeodactylaceae</taxon>
        <taxon>Phaeodactylum</taxon>
    </lineage>
</organism>
<dbReference type="GO" id="GO:0016538">
    <property type="term" value="F:cyclin-dependent protein serine/threonine kinase regulator activity"/>
    <property type="evidence" value="ECO:0007669"/>
    <property type="project" value="InterPro"/>
</dbReference>
<reference evidence="4" key="1">
    <citation type="submission" date="2022-02" db="EMBL/GenBank/DDBJ databases">
        <authorList>
            <person name="Giguere J D."/>
        </authorList>
    </citation>
    <scope>NUCLEOTIDE SEQUENCE</scope>
    <source>
        <strain evidence="4">CCAP 1055/1</strain>
    </source>
</reference>
<feature type="domain" description="Cyclin C-terminal" evidence="3">
    <location>
        <begin position="214"/>
        <end position="305"/>
    </location>
</feature>
<sequence length="436" mass="47667">MVDYDDSTQLNKWLFQSTDELELCRARANNEARTFLTNSPGEEPLLLSSETAATPTETQPLPVKHFAYGFRQDLQTNPVVSDSYREGPLENDDGHAFLTPVEEATLVSFYASKLPSLIGPNASVSRLRRESKVPATAALLYRRFFLSNSVLLYDPKVIMVAAAFLGSKVEDATADVRYLEEGTALMNAPVSQAEIIPAELNLLSGTYFDLLCFHPYKTVLALTEDLRTYLKSDKGQALVSWPPTTAADDDDVNVPAPLLSGQDLKPMYEAARALVDDCVVSDIPLLYTPGQVGLAALMVAQAELLVRSRGNGASNQKSRIPQIDLEGYVRQRFDTDETREISMDTFLATLRTLQTQLQGLREGQLGCYNNPSVIDMQALKAIHKKLKKVRAWGTSGSGGKSEKKKKKRGSPAGGGTANAVDSGEPERKKMKASGAQ</sequence>
<evidence type="ECO:0000256" key="1">
    <source>
        <dbReference type="ARBA" id="ARBA00023127"/>
    </source>
</evidence>
<dbReference type="Proteomes" id="UP000836788">
    <property type="component" value="Chromosome 19"/>
</dbReference>
<dbReference type="AlphaFoldDB" id="A0A8J9X3H2"/>
<name>A0A8J9X3H2_PHATR</name>
<dbReference type="InterPro" id="IPR036915">
    <property type="entry name" value="Cyclin-like_sf"/>
</dbReference>
<dbReference type="InterPro" id="IPR031658">
    <property type="entry name" value="Cyclin_C_2"/>
</dbReference>
<dbReference type="GO" id="GO:0006357">
    <property type="term" value="P:regulation of transcription by RNA polymerase II"/>
    <property type="evidence" value="ECO:0007669"/>
    <property type="project" value="InterPro"/>
</dbReference>
<dbReference type="CDD" id="cd20525">
    <property type="entry name" value="CYCLIN_CCNH_rpt2"/>
    <property type="match status" value="1"/>
</dbReference>
<proteinExistence type="predicted"/>
<keyword evidence="1" id="KW-0195">Cyclin</keyword>
<dbReference type="CDD" id="cd20524">
    <property type="entry name" value="CYCLIN_CCNH_rpt1"/>
    <property type="match status" value="1"/>
</dbReference>
<dbReference type="SUPFAM" id="SSF47954">
    <property type="entry name" value="Cyclin-like"/>
    <property type="match status" value="2"/>
</dbReference>